<evidence type="ECO:0008006" key="5">
    <source>
        <dbReference type="Google" id="ProtNLM"/>
    </source>
</evidence>
<dbReference type="VEuPathDB" id="FungiDB:FOXG_21219"/>
<dbReference type="Gene3D" id="3.40.1190.20">
    <property type="match status" value="1"/>
</dbReference>
<evidence type="ECO:0000256" key="2">
    <source>
        <dbReference type="ARBA" id="ARBA00022777"/>
    </source>
</evidence>
<dbReference type="EMBL" id="FMJY01000008">
    <property type="protein sequence ID" value="SCO89150.1"/>
    <property type="molecule type" value="Genomic_DNA"/>
</dbReference>
<evidence type="ECO:0000256" key="1">
    <source>
        <dbReference type="ARBA" id="ARBA00022679"/>
    </source>
</evidence>
<protein>
    <recommendedName>
        <fullName evidence="5">Carbohydrate kinase PfkB domain-containing protein</fullName>
    </recommendedName>
</protein>
<reference evidence="4" key="1">
    <citation type="submission" date="2016-09" db="EMBL/GenBank/DDBJ databases">
        <authorList>
            <person name="Guldener U."/>
        </authorList>
    </citation>
    <scope>NUCLEOTIDE SEQUENCE [LARGE SCALE GENOMIC DNA]</scope>
    <source>
        <strain evidence="4">V64-1</strain>
    </source>
</reference>
<sequence>MPPKIIAVIGALDADLIMVTSRIFDCGESGCANHYHEALGGKGANSAIATYRTCQKSHSAGETLPGDSLIVAAEQVTVGTGDDIQVEVIGAVGDDRYVPNISSSISFVMVEDHTRENRCLFTPGARATRRKAYFINAKQLGGGTQPDMVVSQMRIGKDVIETVLATDGKAGIDFCINAAPATQ</sequence>
<accession>A0A2H3TWH2</accession>
<dbReference type="InterPro" id="IPR002139">
    <property type="entry name" value="Ribo/fructo_kinase"/>
</dbReference>
<dbReference type="AlphaFoldDB" id="A0A2H3TWH2"/>
<evidence type="ECO:0000313" key="4">
    <source>
        <dbReference type="Proteomes" id="UP000219369"/>
    </source>
</evidence>
<keyword evidence="2" id="KW-0418">Kinase</keyword>
<dbReference type="SUPFAM" id="SSF53613">
    <property type="entry name" value="Ribokinase-like"/>
    <property type="match status" value="1"/>
</dbReference>
<name>A0A2H3TWH2_FUSOX</name>
<dbReference type="VEuPathDB" id="FungiDB:FOMG_10008"/>
<dbReference type="PRINTS" id="PR00990">
    <property type="entry name" value="RIBOKINASE"/>
</dbReference>
<organism evidence="3 4">
    <name type="scientific">Fusarium oxysporum</name>
    <name type="common">Fusarium vascular wilt</name>
    <dbReference type="NCBI Taxonomy" id="5507"/>
    <lineage>
        <taxon>Eukaryota</taxon>
        <taxon>Fungi</taxon>
        <taxon>Dikarya</taxon>
        <taxon>Ascomycota</taxon>
        <taxon>Pezizomycotina</taxon>
        <taxon>Sordariomycetes</taxon>
        <taxon>Hypocreomycetidae</taxon>
        <taxon>Hypocreales</taxon>
        <taxon>Nectriaceae</taxon>
        <taxon>Fusarium</taxon>
        <taxon>Fusarium oxysporum species complex</taxon>
    </lineage>
</organism>
<gene>
    <name evidence="3" type="ORF">FRV6_13278</name>
</gene>
<dbReference type="Proteomes" id="UP000219369">
    <property type="component" value="Unassembled WGS sequence"/>
</dbReference>
<keyword evidence="1" id="KW-0808">Transferase</keyword>
<dbReference type="OrthoDB" id="415590at2759"/>
<evidence type="ECO:0000313" key="3">
    <source>
        <dbReference type="EMBL" id="SCO89150.1"/>
    </source>
</evidence>
<dbReference type="VEuPathDB" id="FungiDB:FOC1_g10003043"/>
<dbReference type="GO" id="GO:0016301">
    <property type="term" value="F:kinase activity"/>
    <property type="evidence" value="ECO:0007669"/>
    <property type="project" value="UniProtKB-KW"/>
</dbReference>
<dbReference type="InterPro" id="IPR029056">
    <property type="entry name" value="Ribokinase-like"/>
</dbReference>
<proteinExistence type="predicted"/>